<accession>A0ACB9WL88</accession>
<proteinExistence type="predicted"/>
<comment type="caution">
    <text evidence="1">The sequence shown here is derived from an EMBL/GenBank/DDBJ whole genome shotgun (WGS) entry which is preliminary data.</text>
</comment>
<dbReference type="EMBL" id="CM043798">
    <property type="protein sequence ID" value="KAI4814125.1"/>
    <property type="molecule type" value="Genomic_DNA"/>
</dbReference>
<keyword evidence="2" id="KW-1185">Reference proteome</keyword>
<organism evidence="1 2">
    <name type="scientific">Chaenocephalus aceratus</name>
    <name type="common">Blackfin icefish</name>
    <name type="synonym">Chaenichthys aceratus</name>
    <dbReference type="NCBI Taxonomy" id="36190"/>
    <lineage>
        <taxon>Eukaryota</taxon>
        <taxon>Metazoa</taxon>
        <taxon>Chordata</taxon>
        <taxon>Craniata</taxon>
        <taxon>Vertebrata</taxon>
        <taxon>Euteleostomi</taxon>
        <taxon>Actinopterygii</taxon>
        <taxon>Neopterygii</taxon>
        <taxon>Teleostei</taxon>
        <taxon>Neoteleostei</taxon>
        <taxon>Acanthomorphata</taxon>
        <taxon>Eupercaria</taxon>
        <taxon>Perciformes</taxon>
        <taxon>Notothenioidei</taxon>
        <taxon>Channichthyidae</taxon>
        <taxon>Chaenocephalus</taxon>
    </lineage>
</organism>
<evidence type="ECO:0000313" key="2">
    <source>
        <dbReference type="Proteomes" id="UP001057452"/>
    </source>
</evidence>
<sequence>MPSKPAKSNKKEQSARTDSPELASNNLSMEGIAGLLEDHRRALSADFKSAISTLEAKLDRIQATVSDHGQTIASLESNANLQDERMLALEATCATLTDSNVKLLAKVTDLESRSRRNNIRIVGLPESIEGPHPSTFFPKLLMEVFGEGVLDSPPECDRAHRSLTDKPKPGQRPRPVIIHVHRYQQKEKIIREARARRGKLQYQGTPIAIYEDYTPEVMEQCYKYREVMAELYNLGLKPALLFPARLSIVSKEGGKKRFSSVAEAKGYIASIRPDAD</sequence>
<reference evidence="1" key="1">
    <citation type="submission" date="2022-05" db="EMBL/GenBank/DDBJ databases">
        <title>Chromosome-level genome of Chaenocephalus aceratus.</title>
        <authorList>
            <person name="Park H."/>
        </authorList>
    </citation>
    <scope>NUCLEOTIDE SEQUENCE</scope>
    <source>
        <strain evidence="1">KU_202001</strain>
    </source>
</reference>
<evidence type="ECO:0000313" key="1">
    <source>
        <dbReference type="EMBL" id="KAI4814125.1"/>
    </source>
</evidence>
<protein>
    <submittedName>
        <fullName evidence="1">Uncharacterized protein</fullName>
    </submittedName>
</protein>
<gene>
    <name evidence="1" type="ORF">KUCAC02_003331</name>
</gene>
<name>A0ACB9WL88_CHAAC</name>
<dbReference type="Proteomes" id="UP001057452">
    <property type="component" value="Chromosome 14"/>
</dbReference>